<sequence>MNKVWDVSFIPEAKKDLRKLDKSIRMVIYLGIEKVSSNPLPQSEGGYGKPLGNKQGNNLTGFFKIKYRNIGIRVVYTLVRDKKIMNIVVVSVRDDDYCYSLAEKRKRKYGSKLFEKGFENDMRAD</sequence>
<name>A0ABS4NH07_9THEO</name>
<reference evidence="1" key="1">
    <citation type="submission" date="2021-03" db="EMBL/GenBank/DDBJ databases">
        <title>Genomic Encyclopedia of Type Strains, Phase IV (KMG-IV): sequencing the most valuable type-strain genomes for metagenomic binning, comparative biology and taxonomic classification.</title>
        <authorList>
            <person name="Goeker M."/>
        </authorList>
    </citation>
    <scope>NUCLEOTIDE SEQUENCE</scope>
    <source>
        <strain evidence="1">DSM 101588</strain>
    </source>
</reference>
<evidence type="ECO:0000313" key="1">
    <source>
        <dbReference type="EMBL" id="MBP2072935.1"/>
    </source>
</evidence>
<protein>
    <submittedName>
        <fullName evidence="1">mRNA interferase RelE/StbE</fullName>
    </submittedName>
</protein>
<dbReference type="InterPro" id="IPR035093">
    <property type="entry name" value="RelE/ParE_toxin_dom_sf"/>
</dbReference>
<dbReference type="SUPFAM" id="SSF143011">
    <property type="entry name" value="RelE-like"/>
    <property type="match status" value="1"/>
</dbReference>
<comment type="caution">
    <text evidence="1">The sequence shown here is derived from an EMBL/GenBank/DDBJ whole genome shotgun (WGS) entry which is preliminary data.</text>
</comment>
<keyword evidence="2" id="KW-1185">Reference proteome</keyword>
<accession>A0ABS4NH07</accession>
<gene>
    <name evidence="1" type="ORF">J2Z80_002479</name>
</gene>
<dbReference type="Proteomes" id="UP001166402">
    <property type="component" value="Unassembled WGS sequence"/>
</dbReference>
<proteinExistence type="predicted"/>
<dbReference type="Gene3D" id="3.30.2310.20">
    <property type="entry name" value="RelE-like"/>
    <property type="match status" value="1"/>
</dbReference>
<evidence type="ECO:0000313" key="2">
    <source>
        <dbReference type="Proteomes" id="UP001166402"/>
    </source>
</evidence>
<dbReference type="EMBL" id="JAGGLT010000031">
    <property type="protein sequence ID" value="MBP2072935.1"/>
    <property type="molecule type" value="Genomic_DNA"/>
</dbReference>
<organism evidence="1 2">
    <name type="scientific">Thermoanaerobacterium butyriciformans</name>
    <dbReference type="NCBI Taxonomy" id="1702242"/>
    <lineage>
        <taxon>Bacteria</taxon>
        <taxon>Bacillati</taxon>
        <taxon>Bacillota</taxon>
        <taxon>Clostridia</taxon>
        <taxon>Thermoanaerobacterales</taxon>
        <taxon>Thermoanaerobacteraceae</taxon>
        <taxon>Thermoanaerobacterium</taxon>
    </lineage>
</organism>